<reference evidence="1 2" key="1">
    <citation type="submission" date="2018-03" db="EMBL/GenBank/DDBJ databases">
        <title>Whole genome analyses suggest that Burkholderia sensu lato contains two further novel genera in the rhizoxinica-symbiotica group Mycetohabitans gen. nov., and Trinickia gen. nov.: implications for the evolution of diazotrophy and nodulation in the Burkholderiaceae.</title>
        <authorList>
            <person name="Estrada De Los Santos P."/>
            <person name="Palmer M."/>
            <person name="Chavez-Ramirez B."/>
            <person name="Steenkamp E.T."/>
            <person name="Hirsch A.M."/>
            <person name="Manyaka P."/>
            <person name="Maluk M."/>
            <person name="Lafos M."/>
            <person name="Crook M."/>
            <person name="Gross E."/>
            <person name="Simon M.F."/>
            <person name="Bueno Dos Reis Junior F."/>
            <person name="Poole P.S."/>
            <person name="Venter S.N."/>
            <person name="James E.K."/>
        </authorList>
    </citation>
    <scope>NUCLEOTIDE SEQUENCE [LARGE SCALE GENOMIC DNA]</scope>
    <source>
        <strain evidence="1 2">JPY-366</strain>
    </source>
</reference>
<dbReference type="Proteomes" id="UP000240638">
    <property type="component" value="Unassembled WGS sequence"/>
</dbReference>
<proteinExistence type="predicted"/>
<organism evidence="1 2">
    <name type="scientific">Trinickia symbiotica</name>
    <dbReference type="NCBI Taxonomy" id="863227"/>
    <lineage>
        <taxon>Bacteria</taxon>
        <taxon>Pseudomonadati</taxon>
        <taxon>Pseudomonadota</taxon>
        <taxon>Betaproteobacteria</taxon>
        <taxon>Burkholderiales</taxon>
        <taxon>Burkholderiaceae</taxon>
        <taxon>Trinickia</taxon>
    </lineage>
</organism>
<accession>A0A2T3XK12</accession>
<name>A0A2T3XK12_9BURK</name>
<gene>
    <name evidence="1" type="ORF">C9I57_31330</name>
</gene>
<evidence type="ECO:0000313" key="2">
    <source>
        <dbReference type="Proteomes" id="UP000240638"/>
    </source>
</evidence>
<evidence type="ECO:0000313" key="1">
    <source>
        <dbReference type="EMBL" id="PTB16861.1"/>
    </source>
</evidence>
<sequence>MDVRYATQRTEEDIAAQNQCDGIRPLHCCGATAALEQFAPLPPNSAKPATGLGLTLLAQGLL</sequence>
<comment type="caution">
    <text evidence="1">The sequence shown here is derived from an EMBL/GenBank/DDBJ whole genome shotgun (WGS) entry which is preliminary data.</text>
</comment>
<protein>
    <submittedName>
        <fullName evidence="1">Uncharacterized protein</fullName>
    </submittedName>
</protein>
<dbReference type="EMBL" id="PYUC01000028">
    <property type="protein sequence ID" value="PTB16861.1"/>
    <property type="molecule type" value="Genomic_DNA"/>
</dbReference>
<dbReference type="AlphaFoldDB" id="A0A2T3XK12"/>